<comment type="caution">
    <text evidence="9">The sequence shown here is derived from an EMBL/GenBank/DDBJ whole genome shotgun (WGS) entry which is preliminary data.</text>
</comment>
<dbReference type="Gene3D" id="3.30.70.20">
    <property type="match status" value="2"/>
</dbReference>
<dbReference type="PROSITE" id="PS00198">
    <property type="entry name" value="4FE4S_FER_1"/>
    <property type="match status" value="1"/>
</dbReference>
<dbReference type="PROSITE" id="PS51379">
    <property type="entry name" value="4FE4S_FER_2"/>
    <property type="match status" value="3"/>
</dbReference>
<name>A0A9D1A307_9ACTN</name>
<evidence type="ECO:0000256" key="4">
    <source>
        <dbReference type="ARBA" id="ARBA00022737"/>
    </source>
</evidence>
<keyword evidence="1" id="KW-0813">Transport</keyword>
<dbReference type="Pfam" id="PF13247">
    <property type="entry name" value="Fer4_11"/>
    <property type="match status" value="1"/>
</dbReference>
<sequence>MSKQYGFHVNTGRCIKCWACEVACKQWNGIQAGGIKRRTVHEITTGTFPNVTRTFVSMACMHCAEPACAAVCPAGAITKRAEDGIVVVDKSKCIGCHYCFFACPFGIPQYDENGMDKCDCCIGNGVTPGDTPHCVATCPTQALTFGPLDELAAEVQEQKALEMTTADTNPSIIVS</sequence>
<evidence type="ECO:0000256" key="6">
    <source>
        <dbReference type="ARBA" id="ARBA00023004"/>
    </source>
</evidence>
<keyword evidence="5" id="KW-0249">Electron transport</keyword>
<protein>
    <submittedName>
        <fullName evidence="9">4Fe-4S dicluster domain-containing protein</fullName>
    </submittedName>
</protein>
<reference evidence="9" key="1">
    <citation type="submission" date="2020-10" db="EMBL/GenBank/DDBJ databases">
        <authorList>
            <person name="Gilroy R."/>
        </authorList>
    </citation>
    <scope>NUCLEOTIDE SEQUENCE</scope>
    <source>
        <strain evidence="9">ChiGjej1B1-2707</strain>
    </source>
</reference>
<keyword evidence="4" id="KW-0677">Repeat</keyword>
<feature type="domain" description="4Fe-4S ferredoxin-type" evidence="8">
    <location>
        <begin position="84"/>
        <end position="113"/>
    </location>
</feature>
<keyword evidence="2" id="KW-0004">4Fe-4S</keyword>
<dbReference type="AlphaFoldDB" id="A0A9D1A307"/>
<dbReference type="CDD" id="cd16371">
    <property type="entry name" value="DMSOR_beta_like"/>
    <property type="match status" value="1"/>
</dbReference>
<evidence type="ECO:0000256" key="5">
    <source>
        <dbReference type="ARBA" id="ARBA00022982"/>
    </source>
</evidence>
<evidence type="ECO:0000259" key="8">
    <source>
        <dbReference type="PROSITE" id="PS51379"/>
    </source>
</evidence>
<keyword evidence="7" id="KW-0411">Iron-sulfur</keyword>
<keyword evidence="6" id="KW-0408">Iron</keyword>
<dbReference type="InterPro" id="IPR017896">
    <property type="entry name" value="4Fe4S_Fe-S-bd"/>
</dbReference>
<dbReference type="InterPro" id="IPR050954">
    <property type="entry name" value="ET_IronSulfur_Cluster-Binding"/>
</dbReference>
<accession>A0A9D1A307</accession>
<dbReference type="InterPro" id="IPR017900">
    <property type="entry name" value="4Fe4S_Fe_S_CS"/>
</dbReference>
<evidence type="ECO:0000256" key="3">
    <source>
        <dbReference type="ARBA" id="ARBA00022723"/>
    </source>
</evidence>
<dbReference type="PANTHER" id="PTHR43177">
    <property type="entry name" value="PROTEIN NRFC"/>
    <property type="match status" value="1"/>
</dbReference>
<dbReference type="Proteomes" id="UP000824261">
    <property type="component" value="Unassembled WGS sequence"/>
</dbReference>
<evidence type="ECO:0000256" key="2">
    <source>
        <dbReference type="ARBA" id="ARBA00022485"/>
    </source>
</evidence>
<dbReference type="SUPFAM" id="SSF54862">
    <property type="entry name" value="4Fe-4S ferredoxins"/>
    <property type="match status" value="1"/>
</dbReference>
<proteinExistence type="predicted"/>
<feature type="domain" description="4Fe-4S ferredoxin-type" evidence="8">
    <location>
        <begin position="5"/>
        <end position="35"/>
    </location>
</feature>
<dbReference type="GO" id="GO:0046872">
    <property type="term" value="F:metal ion binding"/>
    <property type="evidence" value="ECO:0007669"/>
    <property type="project" value="UniProtKB-KW"/>
</dbReference>
<organism evidence="9 10">
    <name type="scientific">Candidatus Aveggerthella stercoripullorum</name>
    <dbReference type="NCBI Taxonomy" id="2840688"/>
    <lineage>
        <taxon>Bacteria</taxon>
        <taxon>Bacillati</taxon>
        <taxon>Actinomycetota</taxon>
        <taxon>Coriobacteriia</taxon>
        <taxon>Eggerthellales</taxon>
        <taxon>Eggerthellaceae</taxon>
        <taxon>Eggerthellaceae incertae sedis</taxon>
        <taxon>Candidatus Aveggerthella</taxon>
    </lineage>
</organism>
<evidence type="ECO:0000256" key="7">
    <source>
        <dbReference type="ARBA" id="ARBA00023014"/>
    </source>
</evidence>
<feature type="domain" description="4Fe-4S ferredoxin-type" evidence="8">
    <location>
        <begin position="52"/>
        <end position="82"/>
    </location>
</feature>
<keyword evidence="3" id="KW-0479">Metal-binding</keyword>
<evidence type="ECO:0000313" key="9">
    <source>
        <dbReference type="EMBL" id="HIR02143.1"/>
    </source>
</evidence>
<dbReference type="GO" id="GO:0051539">
    <property type="term" value="F:4 iron, 4 sulfur cluster binding"/>
    <property type="evidence" value="ECO:0007669"/>
    <property type="project" value="UniProtKB-KW"/>
</dbReference>
<dbReference type="PANTHER" id="PTHR43177:SF5">
    <property type="entry name" value="ANAEROBIC DIMETHYL SULFOXIDE REDUCTASE CHAIN B-RELATED"/>
    <property type="match status" value="1"/>
</dbReference>
<evidence type="ECO:0000256" key="1">
    <source>
        <dbReference type="ARBA" id="ARBA00022448"/>
    </source>
</evidence>
<dbReference type="EMBL" id="DVGB01000092">
    <property type="protein sequence ID" value="HIR02143.1"/>
    <property type="molecule type" value="Genomic_DNA"/>
</dbReference>
<gene>
    <name evidence="9" type="ORF">IAA69_07790</name>
</gene>
<reference evidence="9" key="2">
    <citation type="journal article" date="2021" name="PeerJ">
        <title>Extensive microbial diversity within the chicken gut microbiome revealed by metagenomics and culture.</title>
        <authorList>
            <person name="Gilroy R."/>
            <person name="Ravi A."/>
            <person name="Getino M."/>
            <person name="Pursley I."/>
            <person name="Horton D.L."/>
            <person name="Alikhan N.F."/>
            <person name="Baker D."/>
            <person name="Gharbi K."/>
            <person name="Hall N."/>
            <person name="Watson M."/>
            <person name="Adriaenssens E.M."/>
            <person name="Foster-Nyarko E."/>
            <person name="Jarju S."/>
            <person name="Secka A."/>
            <person name="Antonio M."/>
            <person name="Oren A."/>
            <person name="Chaudhuri R.R."/>
            <person name="La Ragione R."/>
            <person name="Hildebrand F."/>
            <person name="Pallen M.J."/>
        </authorList>
    </citation>
    <scope>NUCLEOTIDE SEQUENCE</scope>
    <source>
        <strain evidence="9">ChiGjej1B1-2707</strain>
    </source>
</reference>
<evidence type="ECO:0000313" key="10">
    <source>
        <dbReference type="Proteomes" id="UP000824261"/>
    </source>
</evidence>